<organism evidence="9 10">
    <name type="scientific">Cyberlindnera fabianii</name>
    <name type="common">Yeast</name>
    <name type="synonym">Hansenula fabianii</name>
    <dbReference type="NCBI Taxonomy" id="36022"/>
    <lineage>
        <taxon>Eukaryota</taxon>
        <taxon>Fungi</taxon>
        <taxon>Dikarya</taxon>
        <taxon>Ascomycota</taxon>
        <taxon>Saccharomycotina</taxon>
        <taxon>Saccharomycetes</taxon>
        <taxon>Phaffomycetales</taxon>
        <taxon>Phaffomycetaceae</taxon>
        <taxon>Cyberlindnera</taxon>
    </lineage>
</organism>
<dbReference type="CDD" id="cd17327">
    <property type="entry name" value="MFS_FEN2_like"/>
    <property type="match status" value="1"/>
</dbReference>
<dbReference type="VEuPathDB" id="FungiDB:BON22_2195"/>
<feature type="transmembrane region" description="Helical" evidence="7">
    <location>
        <begin position="153"/>
        <end position="175"/>
    </location>
</feature>
<feature type="transmembrane region" description="Helical" evidence="7">
    <location>
        <begin position="204"/>
        <end position="228"/>
    </location>
</feature>
<feature type="transmembrane region" description="Helical" evidence="7">
    <location>
        <begin position="463"/>
        <end position="486"/>
    </location>
</feature>
<dbReference type="FunFam" id="1.20.1250.20:FF:000064">
    <property type="entry name" value="MFS allantoate transporter"/>
    <property type="match status" value="1"/>
</dbReference>
<name>A0A1V2L9F6_CYBFA</name>
<reference evidence="10" key="1">
    <citation type="journal article" date="2017" name="Genome Announc.">
        <title>Genome sequences of Cyberlindnera fabianii 65, Pichia kudriavzevii 129, and Saccharomyces cerevisiae 131 isolated from fermented masau fruits in Zimbabwe.</title>
        <authorList>
            <person name="van Rijswijck I.M.H."/>
            <person name="Derks M.F.L."/>
            <person name="Abee T."/>
            <person name="de Ridder D."/>
            <person name="Smid E.J."/>
        </authorList>
    </citation>
    <scope>NUCLEOTIDE SEQUENCE [LARGE SCALE GENOMIC DNA]</scope>
    <source>
        <strain evidence="10">65</strain>
    </source>
</reference>
<dbReference type="GO" id="GO:0022857">
    <property type="term" value="F:transmembrane transporter activity"/>
    <property type="evidence" value="ECO:0007669"/>
    <property type="project" value="InterPro"/>
</dbReference>
<evidence type="ECO:0000259" key="8">
    <source>
        <dbReference type="PROSITE" id="PS50850"/>
    </source>
</evidence>
<protein>
    <submittedName>
        <fullName evidence="9">Allantoate permease</fullName>
    </submittedName>
</protein>
<keyword evidence="10" id="KW-1185">Reference proteome</keyword>
<dbReference type="Pfam" id="PF07690">
    <property type="entry name" value="MFS_1"/>
    <property type="match status" value="1"/>
</dbReference>
<comment type="caution">
    <text evidence="9">The sequence shown here is derived from an EMBL/GenBank/DDBJ whole genome shotgun (WGS) entry which is preliminary data.</text>
</comment>
<evidence type="ECO:0000256" key="6">
    <source>
        <dbReference type="ARBA" id="ARBA00037968"/>
    </source>
</evidence>
<dbReference type="PANTHER" id="PTHR43791">
    <property type="entry name" value="PERMEASE-RELATED"/>
    <property type="match status" value="1"/>
</dbReference>
<evidence type="ECO:0000256" key="3">
    <source>
        <dbReference type="ARBA" id="ARBA00022692"/>
    </source>
</evidence>
<feature type="transmembrane region" description="Helical" evidence="7">
    <location>
        <begin position="375"/>
        <end position="397"/>
    </location>
</feature>
<comment type="subcellular location">
    <subcellularLocation>
        <location evidence="1">Membrane</location>
        <topology evidence="1">Multi-pass membrane protein</topology>
    </subcellularLocation>
</comment>
<feature type="transmembrane region" description="Helical" evidence="7">
    <location>
        <begin position="434"/>
        <end position="451"/>
    </location>
</feature>
<dbReference type="AlphaFoldDB" id="A0A1V2L9F6"/>
<feature type="transmembrane region" description="Helical" evidence="7">
    <location>
        <begin position="403"/>
        <end position="422"/>
    </location>
</feature>
<gene>
    <name evidence="9" type="ORF">BON22_2195</name>
</gene>
<dbReference type="OMA" id="RKIDMYM"/>
<keyword evidence="3 7" id="KW-0812">Transmembrane</keyword>
<dbReference type="EMBL" id="MPUK01000003">
    <property type="protein sequence ID" value="ONH68245.1"/>
    <property type="molecule type" value="Genomic_DNA"/>
</dbReference>
<proteinExistence type="inferred from homology"/>
<dbReference type="Proteomes" id="UP000189513">
    <property type="component" value="Unassembled WGS sequence"/>
</dbReference>
<evidence type="ECO:0000256" key="7">
    <source>
        <dbReference type="SAM" id="Phobius"/>
    </source>
</evidence>
<evidence type="ECO:0000313" key="9">
    <source>
        <dbReference type="EMBL" id="ONH68245.1"/>
    </source>
</evidence>
<evidence type="ECO:0000256" key="2">
    <source>
        <dbReference type="ARBA" id="ARBA00022448"/>
    </source>
</evidence>
<feature type="transmembrane region" description="Helical" evidence="7">
    <location>
        <begin position="347"/>
        <end position="368"/>
    </location>
</feature>
<feature type="transmembrane region" description="Helical" evidence="7">
    <location>
        <begin position="118"/>
        <end position="141"/>
    </location>
</feature>
<dbReference type="SUPFAM" id="SSF103473">
    <property type="entry name" value="MFS general substrate transporter"/>
    <property type="match status" value="1"/>
</dbReference>
<dbReference type="GO" id="GO:0016020">
    <property type="term" value="C:membrane"/>
    <property type="evidence" value="ECO:0007669"/>
    <property type="project" value="UniProtKB-SubCell"/>
</dbReference>
<dbReference type="InterPro" id="IPR020846">
    <property type="entry name" value="MFS_dom"/>
</dbReference>
<keyword evidence="2" id="KW-0813">Transport</keyword>
<dbReference type="InterPro" id="IPR036259">
    <property type="entry name" value="MFS_trans_sf"/>
</dbReference>
<evidence type="ECO:0000256" key="5">
    <source>
        <dbReference type="ARBA" id="ARBA00023136"/>
    </source>
</evidence>
<evidence type="ECO:0000256" key="4">
    <source>
        <dbReference type="ARBA" id="ARBA00022989"/>
    </source>
</evidence>
<feature type="transmembrane region" description="Helical" evidence="7">
    <location>
        <begin position="240"/>
        <end position="262"/>
    </location>
</feature>
<dbReference type="STRING" id="36022.A0A1V2L9F6"/>
<accession>A0A1V2L9F6</accession>
<dbReference type="PROSITE" id="PS50850">
    <property type="entry name" value="MFS"/>
    <property type="match status" value="1"/>
</dbReference>
<keyword evidence="5 7" id="KW-0472">Membrane</keyword>
<feature type="domain" description="Major facilitator superfamily (MFS) profile" evidence="8">
    <location>
        <begin position="82"/>
        <end position="493"/>
    </location>
</feature>
<sequence>MSSDEEKHILGKGDMISPVVSITEEQIGKPGELITTVLSPDGHTVNITGDVDDAMKLAIDAHRIHMTPEQDAKLLAKIDRYLLPLICFLYSVQFMDKVTNGNAAIMGLKTDLNMVGDMYSWVGTSFYLGYLAFEFPVSTLLQRFPLAKTTSVFIFLWGAVLCLHATPNYAGFIFLRTILGALESSVTPAMVIITSQWYKKEEQFFRTCIWFACNGFGNIFGSAIAYGIAKHAVNYSIEGWKILFIVTGLITVVLSFAFYLHIPDTPAGAWFLTEEEKLMVVERIRSNNQGFGNRHFKKHQLIEALVDPRTWVFFFYGLLTDIPNGGVTNFGAILMNDDFGFSTYKSLLMGMVSGAVELVGCPLFGYFNRWIPHRLIIAIFTTVVVLLGACLLAFAHQDKNARLAGYFIQSVGPVGMISCLSLFSSNVAGHTKKITVNAIFLIGYCVGNVIGPQTFRAEDAPGYAPAKITIVVCYAVSLLLQVWLYWSYSNENKKRAAIRKEREKSGFQDGAELMENLEFADLTDKENPHFVYSL</sequence>
<evidence type="ECO:0000313" key="10">
    <source>
        <dbReference type="Proteomes" id="UP000189513"/>
    </source>
</evidence>
<dbReference type="PANTHER" id="PTHR43791:SF1">
    <property type="entry name" value="ALLANTOATE PERMEASE"/>
    <property type="match status" value="1"/>
</dbReference>
<comment type="similarity">
    <text evidence="6">Belongs to the major facilitator superfamily. Allantoate permease family.</text>
</comment>
<keyword evidence="4 7" id="KW-1133">Transmembrane helix</keyword>
<dbReference type="Gene3D" id="1.20.1250.20">
    <property type="entry name" value="MFS general substrate transporter like domains"/>
    <property type="match status" value="2"/>
</dbReference>
<dbReference type="InterPro" id="IPR011701">
    <property type="entry name" value="MFS"/>
</dbReference>
<evidence type="ECO:0000256" key="1">
    <source>
        <dbReference type="ARBA" id="ARBA00004141"/>
    </source>
</evidence>